<gene>
    <name evidence="2" type="ORF">DO97_16225</name>
</gene>
<evidence type="ECO:0000313" key="2">
    <source>
        <dbReference type="EMBL" id="KGF71714.1"/>
    </source>
</evidence>
<keyword evidence="3" id="KW-1185">Reference proteome</keyword>
<sequence length="67" mass="8052">MNQEGVEQSQEEQEENVHGASDPQKCRDMERRYKWRLKTIRPTKNPVLPVDCVFYGEQTSFEDERYD</sequence>
<dbReference type="AlphaFoldDB" id="A0A098THX8"/>
<feature type="region of interest" description="Disordered" evidence="1">
    <location>
        <begin position="1"/>
        <end position="28"/>
    </location>
</feature>
<evidence type="ECO:0000313" key="3">
    <source>
        <dbReference type="Proteomes" id="UP000030170"/>
    </source>
</evidence>
<evidence type="ECO:0000256" key="1">
    <source>
        <dbReference type="SAM" id="MobiDB-lite"/>
    </source>
</evidence>
<organism evidence="2 3">
    <name type="scientific">Neosynechococcus sphagnicola sy1</name>
    <dbReference type="NCBI Taxonomy" id="1497020"/>
    <lineage>
        <taxon>Bacteria</taxon>
        <taxon>Bacillati</taxon>
        <taxon>Cyanobacteriota</taxon>
        <taxon>Cyanophyceae</taxon>
        <taxon>Neosynechococcales</taxon>
        <taxon>Neosynechococcaceae</taxon>
        <taxon>Neosynechococcus</taxon>
    </lineage>
</organism>
<reference evidence="2 3" key="1">
    <citation type="journal article" date="2014" name="Mol. Ecol.">
        <title>Evolution of Synechococcus.</title>
        <authorList>
            <person name="Dvorak P."/>
            <person name="Casamatta D."/>
            <person name="Hasler P."/>
            <person name="Poulickova A."/>
            <person name="Ondrej V."/>
            <person name="Sanges R."/>
        </authorList>
    </citation>
    <scope>NUCLEOTIDE SEQUENCE [LARGE SCALE GENOMIC DNA]</scope>
    <source>
        <strain evidence="2 3">CAUP A 1101</strain>
    </source>
</reference>
<dbReference type="STRING" id="1497020.DO97_16225"/>
<accession>A0A098THX8</accession>
<dbReference type="Proteomes" id="UP000030170">
    <property type="component" value="Unassembled WGS sequence"/>
</dbReference>
<dbReference type="EMBL" id="JJML01000055">
    <property type="protein sequence ID" value="KGF71714.1"/>
    <property type="molecule type" value="Genomic_DNA"/>
</dbReference>
<proteinExistence type="predicted"/>
<protein>
    <submittedName>
        <fullName evidence="2">Uncharacterized protein</fullName>
    </submittedName>
</protein>
<comment type="caution">
    <text evidence="2">The sequence shown here is derived from an EMBL/GenBank/DDBJ whole genome shotgun (WGS) entry which is preliminary data.</text>
</comment>
<name>A0A098THX8_9CYAN</name>